<feature type="domain" description="Disease resistance N-terminal" evidence="5">
    <location>
        <begin position="5"/>
        <end position="91"/>
    </location>
</feature>
<dbReference type="Gene3D" id="3.40.50.300">
    <property type="entry name" value="P-loop containing nucleotide triphosphate hydrolases"/>
    <property type="match status" value="1"/>
</dbReference>
<evidence type="ECO:0000259" key="7">
    <source>
        <dbReference type="Pfam" id="PF23598"/>
    </source>
</evidence>
<feature type="domain" description="NB-ARC" evidence="4">
    <location>
        <begin position="175"/>
        <end position="351"/>
    </location>
</feature>
<dbReference type="InterPro" id="IPR042197">
    <property type="entry name" value="Apaf_helical"/>
</dbReference>
<dbReference type="SUPFAM" id="SSF52540">
    <property type="entry name" value="P-loop containing nucleoside triphosphate hydrolases"/>
    <property type="match status" value="1"/>
</dbReference>
<dbReference type="InterPro" id="IPR027417">
    <property type="entry name" value="P-loop_NTPase"/>
</dbReference>
<dbReference type="InterPro" id="IPR036388">
    <property type="entry name" value="WH-like_DNA-bd_sf"/>
</dbReference>
<dbReference type="Gene3D" id="1.10.10.10">
    <property type="entry name" value="Winged helix-like DNA-binding domain superfamily/Winged helix DNA-binding domain"/>
    <property type="match status" value="1"/>
</dbReference>
<accession>A0A438FNG3</accession>
<dbReference type="Pfam" id="PF23559">
    <property type="entry name" value="WHD_DRP"/>
    <property type="match status" value="1"/>
</dbReference>
<dbReference type="GO" id="GO:0043531">
    <property type="term" value="F:ADP binding"/>
    <property type="evidence" value="ECO:0007669"/>
    <property type="project" value="InterPro"/>
</dbReference>
<dbReference type="PANTHER" id="PTHR23155:SF1052">
    <property type="entry name" value="DISEASE RESISTANCE PROTEIN RPM1"/>
    <property type="match status" value="1"/>
</dbReference>
<keyword evidence="1" id="KW-0677">Repeat</keyword>
<dbReference type="InterPro" id="IPR044974">
    <property type="entry name" value="Disease_R_plants"/>
</dbReference>
<dbReference type="InterPro" id="IPR032675">
    <property type="entry name" value="LRR_dom_sf"/>
</dbReference>
<dbReference type="Gene3D" id="3.80.10.10">
    <property type="entry name" value="Ribonuclease Inhibitor"/>
    <property type="match status" value="1"/>
</dbReference>
<evidence type="ECO:0000313" key="9">
    <source>
        <dbReference type="Proteomes" id="UP000288805"/>
    </source>
</evidence>
<dbReference type="AlphaFoldDB" id="A0A438FNG3"/>
<dbReference type="InterPro" id="IPR038005">
    <property type="entry name" value="RX-like_CC"/>
</dbReference>
<protein>
    <submittedName>
        <fullName evidence="8">Disease resistance protein RPM1</fullName>
    </submittedName>
</protein>
<organism evidence="8 9">
    <name type="scientific">Vitis vinifera</name>
    <name type="common">Grape</name>
    <dbReference type="NCBI Taxonomy" id="29760"/>
    <lineage>
        <taxon>Eukaryota</taxon>
        <taxon>Viridiplantae</taxon>
        <taxon>Streptophyta</taxon>
        <taxon>Embryophyta</taxon>
        <taxon>Tracheophyta</taxon>
        <taxon>Spermatophyta</taxon>
        <taxon>Magnoliopsida</taxon>
        <taxon>eudicotyledons</taxon>
        <taxon>Gunneridae</taxon>
        <taxon>Pentapetalae</taxon>
        <taxon>rosids</taxon>
        <taxon>Vitales</taxon>
        <taxon>Vitaceae</taxon>
        <taxon>Viteae</taxon>
        <taxon>Vitis</taxon>
    </lineage>
</organism>
<dbReference type="FunFam" id="3.40.50.300:FF:001091">
    <property type="entry name" value="Probable disease resistance protein At1g61300"/>
    <property type="match status" value="1"/>
</dbReference>
<dbReference type="Gene3D" id="1.20.5.4130">
    <property type="match status" value="1"/>
</dbReference>
<dbReference type="SUPFAM" id="SSF52058">
    <property type="entry name" value="L domain-like"/>
    <property type="match status" value="1"/>
</dbReference>
<dbReference type="Pfam" id="PF18052">
    <property type="entry name" value="Rx_N"/>
    <property type="match status" value="1"/>
</dbReference>
<reference evidence="8 9" key="1">
    <citation type="journal article" date="2018" name="PLoS Genet.">
        <title>Population sequencing reveals clonal diversity and ancestral inbreeding in the grapevine cultivar Chardonnay.</title>
        <authorList>
            <person name="Roach M.J."/>
            <person name="Johnson D.L."/>
            <person name="Bohlmann J."/>
            <person name="van Vuuren H.J."/>
            <person name="Jones S.J."/>
            <person name="Pretorius I.S."/>
            <person name="Schmidt S.A."/>
            <person name="Borneman A.R."/>
        </authorList>
    </citation>
    <scope>NUCLEOTIDE SEQUENCE [LARGE SCALE GENOMIC DNA]</scope>
    <source>
        <strain evidence="9">cv. Chardonnay</strain>
        <tissue evidence="8">Leaf</tissue>
    </source>
</reference>
<keyword evidence="2" id="KW-0547">Nucleotide-binding</keyword>
<dbReference type="InterPro" id="IPR058922">
    <property type="entry name" value="WHD_DRP"/>
</dbReference>
<feature type="domain" description="Disease resistance R13L4/SHOC-2-like LRR" evidence="7">
    <location>
        <begin position="554"/>
        <end position="883"/>
    </location>
</feature>
<dbReference type="InterPro" id="IPR041118">
    <property type="entry name" value="Rx_N"/>
</dbReference>
<evidence type="ECO:0000313" key="8">
    <source>
        <dbReference type="EMBL" id="RVW61488.1"/>
    </source>
</evidence>
<gene>
    <name evidence="8" type="primary">RPM1_51</name>
    <name evidence="8" type="ORF">CK203_066465</name>
</gene>
<dbReference type="Pfam" id="PF23598">
    <property type="entry name" value="LRR_14"/>
    <property type="match status" value="1"/>
</dbReference>
<name>A0A438FNG3_VITVI</name>
<evidence type="ECO:0000259" key="4">
    <source>
        <dbReference type="Pfam" id="PF00931"/>
    </source>
</evidence>
<feature type="domain" description="Disease resistance protein winged helix" evidence="6">
    <location>
        <begin position="438"/>
        <end position="509"/>
    </location>
</feature>
<dbReference type="InterPro" id="IPR002182">
    <property type="entry name" value="NB-ARC"/>
</dbReference>
<sequence>MAEIAVTVVTDRLLSLLADEARLLRGVHTQVEDIKTELLYIQAFLKDADAKAEKRDTSQGVKTWVQELRETAYCIEDLVDEYILHFANRPHRRGVLGFLCKISHLLPKLKPRHEIASKVQDLKLKVGKLKEASSTFGFISSFDLGSGSCSGTSVPWHDPGVTSLFIEDAEIVGIESHKGELIKWLVEGAPERTVISVVGMGGLGKTTLAKKVYDNKRMVERFDCHAWITVSQSFKMEEVLRNVIKQFYQARKESIPDGTDAMDEMSLITRLREYLEDKRYVVVFDDVWKLEFWRFIKYVLPENKRSSRIVITTRNVEVGSAVKESSFHYIHNLQALPPESSWELFCKKAFQGCCCPPELEKISLDIVKRCEGLPLAIVAMGGALSTKEKNELEWQKFNDSLGSQLESNPHLETITKILSLSYDDLPHYLKSCFLYFAIFPEDYFINCGRLIRLWIAEGFVEGKKGITLEQVAEEYLTELIHRSLVQLSRVDYKGKIRSCRVHDLLREIILRKAEELSFCRSFGEEDSSFDGKFRRGSVQKSTDNVVETINRNPQIRSILLFGIDAVPMLFTGTSLTNFKLLKVLDFEKAPLYSVPEDLGNLFHLRYLSLRKTKVKMLPKSVGKLQNLQTLDLKHSLVDALPVEIKKLRKLRHILAYAYKFCPEWNFHSTRGIHIGEGIGSMLDLQKLCYVEANHGMGLIEELGKLRQLRRLGITNLVEDDGLRLCASISNMKHLESLCICSNGDDILKLETMSVPPRYLRNLYLQGCLSKLPEWLPTLRSLVCVCLRRSGLSYDPVEVLQALPNLLEVELHTAYDGECLCFSELGFQKLKRLLLHNMKGLKTLKIHDGALPLLEHLEIGPSPQLEEVPPGIRLLKTLTSIEFWGMSEEFALSMLPEHGQNYQIVEHVPNVFFHFSYGGGYHTMRL</sequence>
<dbReference type="CDD" id="cd14798">
    <property type="entry name" value="RX-CC_like"/>
    <property type="match status" value="1"/>
</dbReference>
<dbReference type="Gene3D" id="1.10.8.430">
    <property type="entry name" value="Helical domain of apoptotic protease-activating factors"/>
    <property type="match status" value="1"/>
</dbReference>
<evidence type="ECO:0000256" key="1">
    <source>
        <dbReference type="ARBA" id="ARBA00022737"/>
    </source>
</evidence>
<dbReference type="EMBL" id="QGNW01000838">
    <property type="protein sequence ID" value="RVW61488.1"/>
    <property type="molecule type" value="Genomic_DNA"/>
</dbReference>
<proteinExistence type="predicted"/>
<dbReference type="InterPro" id="IPR055414">
    <property type="entry name" value="LRR_R13L4/SHOC2-like"/>
</dbReference>
<evidence type="ECO:0000256" key="3">
    <source>
        <dbReference type="ARBA" id="ARBA00022821"/>
    </source>
</evidence>
<dbReference type="GO" id="GO:0006952">
    <property type="term" value="P:defense response"/>
    <property type="evidence" value="ECO:0007669"/>
    <property type="project" value="UniProtKB-KW"/>
</dbReference>
<evidence type="ECO:0000259" key="5">
    <source>
        <dbReference type="Pfam" id="PF18052"/>
    </source>
</evidence>
<dbReference type="PRINTS" id="PR00364">
    <property type="entry name" value="DISEASERSIST"/>
</dbReference>
<dbReference type="PANTHER" id="PTHR23155">
    <property type="entry name" value="DISEASE RESISTANCE PROTEIN RP"/>
    <property type="match status" value="1"/>
</dbReference>
<dbReference type="Pfam" id="PF00931">
    <property type="entry name" value="NB-ARC"/>
    <property type="match status" value="1"/>
</dbReference>
<keyword evidence="3" id="KW-0611">Plant defense</keyword>
<dbReference type="GO" id="GO:0051707">
    <property type="term" value="P:response to other organism"/>
    <property type="evidence" value="ECO:0007669"/>
    <property type="project" value="UniProtKB-ARBA"/>
</dbReference>
<comment type="caution">
    <text evidence="8">The sequence shown here is derived from an EMBL/GenBank/DDBJ whole genome shotgun (WGS) entry which is preliminary data.</text>
</comment>
<dbReference type="FunFam" id="1.10.10.10:FF:000322">
    <property type="entry name" value="Probable disease resistance protein At1g63360"/>
    <property type="match status" value="1"/>
</dbReference>
<evidence type="ECO:0000256" key="2">
    <source>
        <dbReference type="ARBA" id="ARBA00022741"/>
    </source>
</evidence>
<dbReference type="Proteomes" id="UP000288805">
    <property type="component" value="Unassembled WGS sequence"/>
</dbReference>
<evidence type="ECO:0000259" key="6">
    <source>
        <dbReference type="Pfam" id="PF23559"/>
    </source>
</evidence>